<evidence type="ECO:0000259" key="2">
    <source>
        <dbReference type="Pfam" id="PF13340"/>
    </source>
</evidence>
<comment type="caution">
    <text evidence="3">The sequence shown here is derived from an EMBL/GenBank/DDBJ whole genome shotgun (WGS) entry which is preliminary data.</text>
</comment>
<keyword evidence="4" id="KW-1185">Reference proteome</keyword>
<dbReference type="PANTHER" id="PTHR46637">
    <property type="entry name" value="TIS1421-TRANSPOSASE PROTEIN A"/>
    <property type="match status" value="1"/>
</dbReference>
<name>A0ABW2KIV6_9ACTN</name>
<accession>A0ABW2KIV6</accession>
<dbReference type="Pfam" id="PF13340">
    <property type="entry name" value="DUF4096"/>
    <property type="match status" value="1"/>
</dbReference>
<evidence type="ECO:0000313" key="4">
    <source>
        <dbReference type="Proteomes" id="UP001596540"/>
    </source>
</evidence>
<feature type="region of interest" description="Disordered" evidence="1">
    <location>
        <begin position="261"/>
        <end position="323"/>
    </location>
</feature>
<feature type="compositionally biased region" description="Low complexity" evidence="1">
    <location>
        <begin position="23"/>
        <end position="32"/>
    </location>
</feature>
<evidence type="ECO:0000256" key="1">
    <source>
        <dbReference type="SAM" id="MobiDB-lite"/>
    </source>
</evidence>
<evidence type="ECO:0000313" key="3">
    <source>
        <dbReference type="EMBL" id="MFC7329245.1"/>
    </source>
</evidence>
<feature type="region of interest" description="Disordered" evidence="1">
    <location>
        <begin position="1"/>
        <end position="40"/>
    </location>
</feature>
<sequence length="323" mass="34712">MRRRLRADPPAPGRGDFADAQWAPLEPLLPAPTTGRPDHSERTLVNGVCWRVRTGAPWRDIPERYGPWATGNDLSRRWTPTGAWAHSLDRPQSRADAAALDCRAVPVDSTIVRAHQHATGAVQKGPGEITKRPSPTTRHRAAPAAGSPPRSTRRASRGKSPWPWWSRPGSAGTPRSWRRSRNASAWRHTAGPDSSSGNPRPPALPDPGRLAPWPSGRAPGFRRRTTVARCSRSQSAPASKAGYPAPAAAPSAVDRASRVLLPHPDRPTRKPGFRIAGNRGSSRPHRDTPVCVRQELEGAYSPAGTGDPAGGVQAPAGIFGVKR</sequence>
<protein>
    <submittedName>
        <fullName evidence="3">Transposase</fullName>
    </submittedName>
</protein>
<feature type="compositionally biased region" description="Low complexity" evidence="1">
    <location>
        <begin position="235"/>
        <end position="250"/>
    </location>
</feature>
<feature type="domain" description="Insertion element IS402-like" evidence="2">
    <location>
        <begin position="19"/>
        <end position="85"/>
    </location>
</feature>
<feature type="region of interest" description="Disordered" evidence="1">
    <location>
        <begin position="117"/>
        <end position="225"/>
    </location>
</feature>
<gene>
    <name evidence="3" type="ORF">ACFQRF_16035</name>
</gene>
<organism evidence="3 4">
    <name type="scientific">Marinactinospora rubrisoli</name>
    <dbReference type="NCBI Taxonomy" id="2715399"/>
    <lineage>
        <taxon>Bacteria</taxon>
        <taxon>Bacillati</taxon>
        <taxon>Actinomycetota</taxon>
        <taxon>Actinomycetes</taxon>
        <taxon>Streptosporangiales</taxon>
        <taxon>Nocardiopsidaceae</taxon>
        <taxon>Marinactinospora</taxon>
    </lineage>
</organism>
<dbReference type="RefSeq" id="WP_379871901.1">
    <property type="nucleotide sequence ID" value="NZ_JBHTBH010000007.1"/>
</dbReference>
<dbReference type="PANTHER" id="PTHR46637:SF1">
    <property type="entry name" value="BLL5188 PROTEIN"/>
    <property type="match status" value="1"/>
</dbReference>
<proteinExistence type="predicted"/>
<dbReference type="InterPro" id="IPR025161">
    <property type="entry name" value="IS402-like_dom"/>
</dbReference>
<reference evidence="4" key="1">
    <citation type="journal article" date="2019" name="Int. J. Syst. Evol. Microbiol.">
        <title>The Global Catalogue of Microorganisms (GCM) 10K type strain sequencing project: providing services to taxonomists for standard genome sequencing and annotation.</title>
        <authorList>
            <consortium name="The Broad Institute Genomics Platform"/>
            <consortium name="The Broad Institute Genome Sequencing Center for Infectious Disease"/>
            <person name="Wu L."/>
            <person name="Ma J."/>
        </authorList>
    </citation>
    <scope>NUCLEOTIDE SEQUENCE [LARGE SCALE GENOMIC DNA]</scope>
    <source>
        <strain evidence="4">CGMCC 4.7382</strain>
    </source>
</reference>
<dbReference type="EMBL" id="JBHTBH010000007">
    <property type="protein sequence ID" value="MFC7329245.1"/>
    <property type="molecule type" value="Genomic_DNA"/>
</dbReference>
<dbReference type="Proteomes" id="UP001596540">
    <property type="component" value="Unassembled WGS sequence"/>
</dbReference>
<feature type="region of interest" description="Disordered" evidence="1">
    <location>
        <begin position="231"/>
        <end position="250"/>
    </location>
</feature>
<dbReference type="InterPro" id="IPR052909">
    <property type="entry name" value="Transposase_6_like"/>
</dbReference>